<dbReference type="Proteomes" id="UP000248044">
    <property type="component" value="Chromosome"/>
</dbReference>
<name>A0A2U9IF74_9CREN</name>
<dbReference type="InterPro" id="IPR016181">
    <property type="entry name" value="Acyl_CoA_acyltransferase"/>
</dbReference>
<dbReference type="RefSeq" id="WP_110270564.1">
    <property type="nucleotide sequence ID" value="NZ_CP029289.2"/>
</dbReference>
<dbReference type="SUPFAM" id="SSF55729">
    <property type="entry name" value="Acyl-CoA N-acyltransferases (Nat)"/>
    <property type="match status" value="1"/>
</dbReference>
<accession>A0A2U9IF74</accession>
<dbReference type="InterPro" id="IPR008304">
    <property type="entry name" value="UCP017998"/>
</dbReference>
<evidence type="ECO:0000313" key="2">
    <source>
        <dbReference type="Proteomes" id="UP000248044"/>
    </source>
</evidence>
<evidence type="ECO:0000313" key="1">
    <source>
        <dbReference type="EMBL" id="AWR94683.1"/>
    </source>
</evidence>
<organism evidence="1 2">
    <name type="scientific">Acidianus brierleyi</name>
    <dbReference type="NCBI Taxonomy" id="41673"/>
    <lineage>
        <taxon>Archaea</taxon>
        <taxon>Thermoproteota</taxon>
        <taxon>Thermoprotei</taxon>
        <taxon>Sulfolobales</taxon>
        <taxon>Sulfolobaceae</taxon>
        <taxon>Acidianus</taxon>
    </lineage>
</organism>
<dbReference type="OrthoDB" id="26340at2157"/>
<keyword evidence="2" id="KW-1185">Reference proteome</keyword>
<sequence>MLKGKVGDYNIVIKNFRGTHIRELSYFEMYLDNKLVGRCSYFSGRDYYVPWIEIDYIPWPRQEGIEVDLFKYFYDLLTPNGRLFVTYENDIETSNLIFKGYSAVDTPLGFSMLKAGFTWFKIWYFPEGGNEGYPKIQGNKPLNEETKKKELLELLDEVKNPQVKEWLLKNVDRKP</sequence>
<gene>
    <name evidence="1" type="ORF">DFR85_08825</name>
</gene>
<dbReference type="EMBL" id="CP029289">
    <property type="protein sequence ID" value="AWR94683.1"/>
    <property type="molecule type" value="Genomic_DNA"/>
</dbReference>
<protein>
    <submittedName>
        <fullName evidence="1">DUF1122 domain-containing protein</fullName>
    </submittedName>
</protein>
<proteinExistence type="predicted"/>
<dbReference type="Pfam" id="PF06557">
    <property type="entry name" value="DUF1122"/>
    <property type="match status" value="1"/>
</dbReference>
<dbReference type="AlphaFoldDB" id="A0A2U9IF74"/>
<dbReference type="GeneID" id="36832255"/>
<dbReference type="Gene3D" id="3.40.630.30">
    <property type="match status" value="1"/>
</dbReference>
<reference evidence="1 2" key="1">
    <citation type="submission" date="2018-05" db="EMBL/GenBank/DDBJ databases">
        <title>Complete Genome Sequences of Extremely Thermoacidophilic, Metal-Mobilizing Type-Strain Members of the Archaeal Family Sulfolobaceae: Acidianus brierleyi DSM-1651T, Acidianus sulfidivorans DSM-18786T, Metallosphaera hakonensis DSM-7519T, and Metallosphaera prunae DSM-10039T.</title>
        <authorList>
            <person name="Counts J.A."/>
            <person name="Kelly R.M."/>
        </authorList>
    </citation>
    <scope>NUCLEOTIDE SEQUENCE [LARGE SCALE GENOMIC DNA]</scope>
    <source>
        <strain evidence="1 2">DSM 1651</strain>
    </source>
</reference>
<dbReference type="KEGG" id="abri:DFR85_08825"/>